<dbReference type="EMBL" id="BAAAZA010000025">
    <property type="protein sequence ID" value="GAA3889255.1"/>
    <property type="molecule type" value="Genomic_DNA"/>
</dbReference>
<protein>
    <submittedName>
        <fullName evidence="2">Uncharacterized protein</fullName>
    </submittedName>
</protein>
<evidence type="ECO:0000313" key="2">
    <source>
        <dbReference type="EMBL" id="GAA3889255.1"/>
    </source>
</evidence>
<comment type="caution">
    <text evidence="2">The sequence shown here is derived from an EMBL/GenBank/DDBJ whole genome shotgun (WGS) entry which is preliminary data.</text>
</comment>
<keyword evidence="3" id="KW-1185">Reference proteome</keyword>
<proteinExistence type="predicted"/>
<sequence>MRTHRLATGGTVALEPTRSTASAAAAAGFGVDGRSPTRAELLMAHEAATVPAICPLPSIEPPLVRADTPDCVRHYDGTRRAPGTAAHGVRIVRPENAARYSDGDTSRILRKCRRRLDPVPNPTRTAI</sequence>
<gene>
    <name evidence="2" type="ORF">GCM10022207_65940</name>
</gene>
<dbReference type="Proteomes" id="UP001501563">
    <property type="component" value="Unassembled WGS sequence"/>
</dbReference>
<evidence type="ECO:0000256" key="1">
    <source>
        <dbReference type="SAM" id="MobiDB-lite"/>
    </source>
</evidence>
<reference evidence="3" key="1">
    <citation type="journal article" date="2019" name="Int. J. Syst. Evol. Microbiol.">
        <title>The Global Catalogue of Microorganisms (GCM) 10K type strain sequencing project: providing services to taxonomists for standard genome sequencing and annotation.</title>
        <authorList>
            <consortium name="The Broad Institute Genomics Platform"/>
            <consortium name="The Broad Institute Genome Sequencing Center for Infectious Disease"/>
            <person name="Wu L."/>
            <person name="Ma J."/>
        </authorList>
    </citation>
    <scope>NUCLEOTIDE SEQUENCE [LARGE SCALE GENOMIC DNA]</scope>
    <source>
        <strain evidence="3">JCM 16578</strain>
    </source>
</reference>
<organism evidence="2 3">
    <name type="scientific">Streptomyces lannensis</name>
    <dbReference type="NCBI Taxonomy" id="766498"/>
    <lineage>
        <taxon>Bacteria</taxon>
        <taxon>Bacillati</taxon>
        <taxon>Actinomycetota</taxon>
        <taxon>Actinomycetes</taxon>
        <taxon>Kitasatosporales</taxon>
        <taxon>Streptomycetaceae</taxon>
        <taxon>Streptomyces</taxon>
    </lineage>
</organism>
<evidence type="ECO:0000313" key="3">
    <source>
        <dbReference type="Proteomes" id="UP001501563"/>
    </source>
</evidence>
<feature type="region of interest" description="Disordered" evidence="1">
    <location>
        <begin position="77"/>
        <end position="104"/>
    </location>
</feature>
<name>A0ABP7KW63_9ACTN</name>
<accession>A0ABP7KW63</accession>